<organism evidence="1">
    <name type="scientific">viral metagenome</name>
    <dbReference type="NCBI Taxonomy" id="1070528"/>
    <lineage>
        <taxon>unclassified sequences</taxon>
        <taxon>metagenomes</taxon>
        <taxon>organismal metagenomes</taxon>
    </lineage>
</organism>
<reference evidence="1" key="1">
    <citation type="submission" date="2020-03" db="EMBL/GenBank/DDBJ databases">
        <title>The deep terrestrial virosphere.</title>
        <authorList>
            <person name="Holmfeldt K."/>
            <person name="Nilsson E."/>
            <person name="Simone D."/>
            <person name="Lopez-Fernandez M."/>
            <person name="Wu X."/>
            <person name="de Brujin I."/>
            <person name="Lundin D."/>
            <person name="Andersson A."/>
            <person name="Bertilsson S."/>
            <person name="Dopson M."/>
        </authorList>
    </citation>
    <scope>NUCLEOTIDE SEQUENCE</scope>
    <source>
        <strain evidence="1">TM448A01214</strain>
        <strain evidence="2">TM448B03016</strain>
    </source>
</reference>
<name>A0A6H1ZNG3_9ZZZZ</name>
<gene>
    <name evidence="1" type="ORF">TM448A01214_0018</name>
    <name evidence="2" type="ORF">TM448B03016_0011</name>
</gene>
<evidence type="ECO:0000313" key="2">
    <source>
        <dbReference type="EMBL" id="QJI02254.1"/>
    </source>
</evidence>
<evidence type="ECO:0000313" key="1">
    <source>
        <dbReference type="EMBL" id="QJA49012.1"/>
    </source>
</evidence>
<dbReference type="EMBL" id="MT144986">
    <property type="protein sequence ID" value="QJI02254.1"/>
    <property type="molecule type" value="Genomic_DNA"/>
</dbReference>
<sequence>MKSPTLKEVADYIKAEGFYDVNAEKFWSAYENRNWCTGKSTKQFPYGRPMVNWHLAVVQWTHTTAHTRLLYKTTVCACGCGRKPRTIIDGKAYAMDRCYGKMKAIKKEPLPVKAELKPIPPKPNRELWREKQQLLNKVKK</sequence>
<proteinExistence type="predicted"/>
<protein>
    <submittedName>
        <fullName evidence="1">Uncharacterized protein</fullName>
    </submittedName>
</protein>
<accession>A0A6H1ZNG3</accession>
<dbReference type="AlphaFoldDB" id="A0A6H1ZNG3"/>
<dbReference type="EMBL" id="MT144113">
    <property type="protein sequence ID" value="QJA49012.1"/>
    <property type="molecule type" value="Genomic_DNA"/>
</dbReference>